<sequence>MEALLIVSELVKAIKNTKTIPDKLKMNLNGRINKFWERCLSHVSKVWYDTWMPDNRTWEMFKREFLEAFPQKKNLGRLLSEAAAFNSDQCNTYEAYVYEKSSKLKNLRANWEKTDLVELIIHRIQERDIQISASNANFKKISELISFLSSITKCSRASFTKTAVESDSEPLRKRFKDNFTDNRSKKEIKCFKCGKTGHLQRNCRVINKSEQNENTVQKNEPNTSHDTLPKDGNQKLIL</sequence>
<dbReference type="SUPFAM" id="SSF57756">
    <property type="entry name" value="Retrovirus zinc finger-like domains"/>
    <property type="match status" value="1"/>
</dbReference>
<keyword evidence="1" id="KW-0863">Zinc-finger</keyword>
<dbReference type="EMBL" id="JBDJPC010000003">
    <property type="protein sequence ID" value="KAL1510093.1"/>
    <property type="molecule type" value="Genomic_DNA"/>
</dbReference>
<dbReference type="PROSITE" id="PS50158">
    <property type="entry name" value="ZF_CCHC"/>
    <property type="match status" value="1"/>
</dbReference>
<proteinExistence type="predicted"/>
<evidence type="ECO:0000313" key="4">
    <source>
        <dbReference type="EMBL" id="KAL1510093.1"/>
    </source>
</evidence>
<dbReference type="GO" id="GO:0008270">
    <property type="term" value="F:zinc ion binding"/>
    <property type="evidence" value="ECO:0007669"/>
    <property type="project" value="UniProtKB-KW"/>
</dbReference>
<feature type="region of interest" description="Disordered" evidence="2">
    <location>
        <begin position="210"/>
        <end position="238"/>
    </location>
</feature>
<dbReference type="Proteomes" id="UP001566132">
    <property type="component" value="Unassembled WGS sequence"/>
</dbReference>
<dbReference type="SMART" id="SM00343">
    <property type="entry name" value="ZnF_C2HC"/>
    <property type="match status" value="1"/>
</dbReference>
<feature type="domain" description="CCHC-type" evidence="3">
    <location>
        <begin position="189"/>
        <end position="204"/>
    </location>
</feature>
<dbReference type="Gene3D" id="4.10.60.10">
    <property type="entry name" value="Zinc finger, CCHC-type"/>
    <property type="match status" value="1"/>
</dbReference>
<dbReference type="InterPro" id="IPR036875">
    <property type="entry name" value="Znf_CCHC_sf"/>
</dbReference>
<evidence type="ECO:0000259" key="3">
    <source>
        <dbReference type="PROSITE" id="PS50158"/>
    </source>
</evidence>
<protein>
    <recommendedName>
        <fullName evidence="3">CCHC-type domain-containing protein</fullName>
    </recommendedName>
</protein>
<name>A0ABD1F499_HYPHA</name>
<evidence type="ECO:0000256" key="2">
    <source>
        <dbReference type="SAM" id="MobiDB-lite"/>
    </source>
</evidence>
<comment type="caution">
    <text evidence="4">The sequence shown here is derived from an EMBL/GenBank/DDBJ whole genome shotgun (WGS) entry which is preliminary data.</text>
</comment>
<dbReference type="InterPro" id="IPR001878">
    <property type="entry name" value="Znf_CCHC"/>
</dbReference>
<dbReference type="AlphaFoldDB" id="A0ABD1F499"/>
<feature type="compositionally biased region" description="Polar residues" evidence="2">
    <location>
        <begin position="210"/>
        <end position="226"/>
    </location>
</feature>
<keyword evidence="1" id="KW-0862">Zinc</keyword>
<accession>A0ABD1F499</accession>
<feature type="compositionally biased region" description="Basic and acidic residues" evidence="2">
    <location>
        <begin position="227"/>
        <end position="238"/>
    </location>
</feature>
<dbReference type="Pfam" id="PF00098">
    <property type="entry name" value="zf-CCHC"/>
    <property type="match status" value="1"/>
</dbReference>
<evidence type="ECO:0000313" key="5">
    <source>
        <dbReference type="Proteomes" id="UP001566132"/>
    </source>
</evidence>
<evidence type="ECO:0000256" key="1">
    <source>
        <dbReference type="PROSITE-ProRule" id="PRU00047"/>
    </source>
</evidence>
<gene>
    <name evidence="4" type="ORF">ABEB36_004748</name>
</gene>
<reference evidence="4 5" key="1">
    <citation type="submission" date="2024-05" db="EMBL/GenBank/DDBJ databases">
        <title>Genetic variation in Jamaican populations of the coffee berry borer (Hypothenemus hampei).</title>
        <authorList>
            <person name="Errbii M."/>
            <person name="Myrie A."/>
        </authorList>
    </citation>
    <scope>NUCLEOTIDE SEQUENCE [LARGE SCALE GENOMIC DNA]</scope>
    <source>
        <strain evidence="4">JA-Hopewell-2020-01-JO</strain>
        <tissue evidence="4">Whole body</tissue>
    </source>
</reference>
<keyword evidence="1" id="KW-0479">Metal-binding</keyword>
<organism evidence="4 5">
    <name type="scientific">Hypothenemus hampei</name>
    <name type="common">Coffee berry borer</name>
    <dbReference type="NCBI Taxonomy" id="57062"/>
    <lineage>
        <taxon>Eukaryota</taxon>
        <taxon>Metazoa</taxon>
        <taxon>Ecdysozoa</taxon>
        <taxon>Arthropoda</taxon>
        <taxon>Hexapoda</taxon>
        <taxon>Insecta</taxon>
        <taxon>Pterygota</taxon>
        <taxon>Neoptera</taxon>
        <taxon>Endopterygota</taxon>
        <taxon>Coleoptera</taxon>
        <taxon>Polyphaga</taxon>
        <taxon>Cucujiformia</taxon>
        <taxon>Curculionidae</taxon>
        <taxon>Scolytinae</taxon>
        <taxon>Hypothenemus</taxon>
    </lineage>
</organism>
<keyword evidence="5" id="KW-1185">Reference proteome</keyword>